<dbReference type="Proteomes" id="UP001370348">
    <property type="component" value="Chromosome"/>
</dbReference>
<dbReference type="RefSeq" id="WP_394829075.1">
    <property type="nucleotide sequence ID" value="NZ_CP089984.1"/>
</dbReference>
<evidence type="ECO:0000313" key="2">
    <source>
        <dbReference type="Proteomes" id="UP001370348"/>
    </source>
</evidence>
<sequence>MPSSPAVLADTVKRLLAAYEPAFRLALHEAREADESARAAWSVAERIARAIDAELPSANGYKGTDHEPVPVYGGPRSIFSLQIHRGSVEQPAKVSFGVRGLDEQEALRVLAMLATIRPSMNPLLSRGPQAAQESVLVDASRRLAA</sequence>
<name>A0ABZ2MAD8_9BACT</name>
<reference evidence="1 2" key="1">
    <citation type="submission" date="2021-12" db="EMBL/GenBank/DDBJ databases">
        <title>Discovery of the Pendulisporaceae a myxobacterial family with distinct sporulation behavior and unique specialized metabolism.</title>
        <authorList>
            <person name="Garcia R."/>
            <person name="Popoff A."/>
            <person name="Bader C.D."/>
            <person name="Loehr J."/>
            <person name="Walesch S."/>
            <person name="Walt C."/>
            <person name="Boldt J."/>
            <person name="Bunk B."/>
            <person name="Haeckl F.J.F.P.J."/>
            <person name="Gunesch A.P."/>
            <person name="Birkelbach J."/>
            <person name="Nuebel U."/>
            <person name="Pietschmann T."/>
            <person name="Bach T."/>
            <person name="Mueller R."/>
        </authorList>
    </citation>
    <scope>NUCLEOTIDE SEQUENCE [LARGE SCALE GENOMIC DNA]</scope>
    <source>
        <strain evidence="1 2">MSr11954</strain>
    </source>
</reference>
<evidence type="ECO:0000313" key="1">
    <source>
        <dbReference type="EMBL" id="WXB19460.1"/>
    </source>
</evidence>
<organism evidence="1 2">
    <name type="scientific">Pendulispora albinea</name>
    <dbReference type="NCBI Taxonomy" id="2741071"/>
    <lineage>
        <taxon>Bacteria</taxon>
        <taxon>Pseudomonadati</taxon>
        <taxon>Myxococcota</taxon>
        <taxon>Myxococcia</taxon>
        <taxon>Myxococcales</taxon>
        <taxon>Sorangiineae</taxon>
        <taxon>Pendulisporaceae</taxon>
        <taxon>Pendulispora</taxon>
    </lineage>
</organism>
<proteinExistence type="predicted"/>
<gene>
    <name evidence="1" type="ORF">LZC94_19795</name>
</gene>
<keyword evidence="2" id="KW-1185">Reference proteome</keyword>
<accession>A0ABZ2MAD8</accession>
<dbReference type="EMBL" id="CP089984">
    <property type="protein sequence ID" value="WXB19460.1"/>
    <property type="molecule type" value="Genomic_DNA"/>
</dbReference>
<protein>
    <submittedName>
        <fullName evidence="1">Uncharacterized protein</fullName>
    </submittedName>
</protein>